<dbReference type="SUPFAM" id="SSF51905">
    <property type="entry name" value="FAD/NAD(P)-binding domain"/>
    <property type="match status" value="1"/>
</dbReference>
<feature type="domain" description="FAD-binding" evidence="3">
    <location>
        <begin position="130"/>
        <end position="312"/>
    </location>
</feature>
<organism evidence="4 5">
    <name type="scientific">Kibdelosporangium aridum</name>
    <dbReference type="NCBI Taxonomy" id="2030"/>
    <lineage>
        <taxon>Bacteria</taxon>
        <taxon>Bacillati</taxon>
        <taxon>Actinomycetota</taxon>
        <taxon>Actinomycetes</taxon>
        <taxon>Pseudonocardiales</taxon>
        <taxon>Pseudonocardiaceae</taxon>
        <taxon>Kibdelosporangium</taxon>
    </lineage>
</organism>
<dbReference type="PRINTS" id="PR00420">
    <property type="entry name" value="RNGMNOXGNASE"/>
</dbReference>
<protein>
    <submittedName>
        <fullName evidence="4">2-polyprenyl-6-methoxyphenol hydroxylase</fullName>
    </submittedName>
</protein>
<evidence type="ECO:0000256" key="2">
    <source>
        <dbReference type="ARBA" id="ARBA00023033"/>
    </source>
</evidence>
<dbReference type="InterPro" id="IPR036188">
    <property type="entry name" value="FAD/NAD-bd_sf"/>
</dbReference>
<keyword evidence="5" id="KW-1185">Reference proteome</keyword>
<evidence type="ECO:0000313" key="5">
    <source>
        <dbReference type="Proteomes" id="UP000192674"/>
    </source>
</evidence>
<dbReference type="Pfam" id="PF01494">
    <property type="entry name" value="FAD_binding_3"/>
    <property type="match status" value="2"/>
</dbReference>
<dbReference type="EMBL" id="FWXV01000001">
    <property type="protein sequence ID" value="SMC60143.1"/>
    <property type="molecule type" value="Genomic_DNA"/>
</dbReference>
<proteinExistence type="predicted"/>
<feature type="domain" description="FAD-binding" evidence="3">
    <location>
        <begin position="2"/>
        <end position="69"/>
    </location>
</feature>
<dbReference type="AlphaFoldDB" id="A0A1W2AHP4"/>
<accession>A0A1W2AHP4</accession>
<keyword evidence="1" id="KW-0560">Oxidoreductase</keyword>
<dbReference type="GO" id="GO:0071949">
    <property type="term" value="F:FAD binding"/>
    <property type="evidence" value="ECO:0007669"/>
    <property type="project" value="InterPro"/>
</dbReference>
<evidence type="ECO:0000256" key="1">
    <source>
        <dbReference type="ARBA" id="ARBA00023002"/>
    </source>
</evidence>
<dbReference type="InterPro" id="IPR002938">
    <property type="entry name" value="FAD-bd"/>
</dbReference>
<dbReference type="RefSeq" id="WP_033393431.1">
    <property type="nucleotide sequence ID" value="NZ_FWXV01000001.1"/>
</dbReference>
<evidence type="ECO:0000259" key="3">
    <source>
        <dbReference type="Pfam" id="PF01494"/>
    </source>
</evidence>
<dbReference type="GO" id="GO:0004497">
    <property type="term" value="F:monooxygenase activity"/>
    <property type="evidence" value="ECO:0007669"/>
    <property type="project" value="UniProtKB-KW"/>
</dbReference>
<gene>
    <name evidence="4" type="ORF">SAMN05661093_00828</name>
</gene>
<dbReference type="Gene3D" id="3.50.50.60">
    <property type="entry name" value="FAD/NAD(P)-binding domain"/>
    <property type="match status" value="1"/>
</dbReference>
<dbReference type="PANTHER" id="PTHR13789:SF309">
    <property type="entry name" value="PUTATIVE (AFU_ORTHOLOGUE AFUA_6G14510)-RELATED"/>
    <property type="match status" value="1"/>
</dbReference>
<evidence type="ECO:0000313" key="4">
    <source>
        <dbReference type="EMBL" id="SMC60143.1"/>
    </source>
</evidence>
<dbReference type="Proteomes" id="UP000192674">
    <property type="component" value="Unassembled WGS sequence"/>
</dbReference>
<dbReference type="PANTHER" id="PTHR13789">
    <property type="entry name" value="MONOOXYGENASE"/>
    <property type="match status" value="1"/>
</dbReference>
<name>A0A1W2AHP4_KIBAR</name>
<sequence length="343" mass="36683">MDITVVGGGIGGLACAVALTKAGRPVRVLERRDALADAGTALGMWPNALRALDGLGLGDKVRQIGVVQAEAVFRRPDGRPLARIRPRNAVVLISRGALTQLLHDALPSEVLRTGIEVSDVDSLAASGGVVVGADGINSVVRKTCFGDAYGLRYSGYSAWRGIVPGEYGPSGEILGRGAKFGVTGVEGGRTNWFAPVWSPAGLRHADRHLPELHRIFGKWCDPVPQILAATDESDIIRHDLYYVGPRLRSYVRDRVALVGDAAHAMTPDLGQGACQALEDGAVLGRCLATMSDTDQALRRYDSLRRKASQRVAGTARLVGQATMRPGMVFPRDTLLRTADFLMR</sequence>
<reference evidence="4 5" key="1">
    <citation type="submission" date="2017-04" db="EMBL/GenBank/DDBJ databases">
        <authorList>
            <person name="Afonso C.L."/>
            <person name="Miller P.J."/>
            <person name="Scott M.A."/>
            <person name="Spackman E."/>
            <person name="Goraichik I."/>
            <person name="Dimitrov K.M."/>
            <person name="Suarez D.L."/>
            <person name="Swayne D.E."/>
        </authorList>
    </citation>
    <scope>NUCLEOTIDE SEQUENCE [LARGE SCALE GENOMIC DNA]</scope>
    <source>
        <strain evidence="4 5">DSM 43828</strain>
    </source>
</reference>
<dbReference type="InterPro" id="IPR050493">
    <property type="entry name" value="FAD-dep_Monooxygenase_BioMet"/>
</dbReference>
<dbReference type="OrthoDB" id="4568714at2"/>
<keyword evidence="2" id="KW-0503">Monooxygenase</keyword>